<keyword evidence="2" id="KW-1185">Reference proteome</keyword>
<dbReference type="InterPro" id="IPR029068">
    <property type="entry name" value="Glyas_Bleomycin-R_OHBP_Dase"/>
</dbReference>
<proteinExistence type="predicted"/>
<protein>
    <recommendedName>
        <fullName evidence="3">Glyoxalase</fullName>
    </recommendedName>
</protein>
<dbReference type="EMBL" id="JACCFK010000001">
    <property type="protein sequence ID" value="NYI91277.1"/>
    <property type="molecule type" value="Genomic_DNA"/>
</dbReference>
<dbReference type="CDD" id="cd06587">
    <property type="entry name" value="VOC"/>
    <property type="match status" value="1"/>
</dbReference>
<dbReference type="AlphaFoldDB" id="A0A853B958"/>
<accession>A0A853B958</accession>
<evidence type="ECO:0000313" key="2">
    <source>
        <dbReference type="Proteomes" id="UP000549616"/>
    </source>
</evidence>
<dbReference type="Gene3D" id="3.10.180.10">
    <property type="entry name" value="2,3-Dihydroxybiphenyl 1,2-Dioxygenase, domain 1"/>
    <property type="match status" value="1"/>
</dbReference>
<comment type="caution">
    <text evidence="1">The sequence shown here is derived from an EMBL/GenBank/DDBJ whole genome shotgun (WGS) entry which is preliminary data.</text>
</comment>
<sequence>MTLDLFAGIAVADHAAALVWYECFFGGPPTYVVSDTEALWEVTEHGSVVVELRPDRAGHAFHTLFVTDFDERVAAIGERGLQPTRQETYDNGVRKVIYHDPEGNEISYGGAPEGA</sequence>
<dbReference type="Proteomes" id="UP000549616">
    <property type="component" value="Unassembled WGS sequence"/>
</dbReference>
<dbReference type="SUPFAM" id="SSF54593">
    <property type="entry name" value="Glyoxalase/Bleomycin resistance protein/Dihydroxybiphenyl dioxygenase"/>
    <property type="match status" value="1"/>
</dbReference>
<evidence type="ECO:0000313" key="1">
    <source>
        <dbReference type="EMBL" id="NYI91277.1"/>
    </source>
</evidence>
<reference evidence="1 2" key="1">
    <citation type="submission" date="2020-07" db="EMBL/GenBank/DDBJ databases">
        <title>Sequencing the genomes of 1000 actinobacteria strains.</title>
        <authorList>
            <person name="Klenk H.-P."/>
        </authorList>
    </citation>
    <scope>NUCLEOTIDE SEQUENCE [LARGE SCALE GENOMIC DNA]</scope>
    <source>
        <strain evidence="1 2">DSM 104006</strain>
    </source>
</reference>
<organism evidence="1 2">
    <name type="scientific">Amycolatopsis endophytica</name>
    <dbReference type="NCBI Taxonomy" id="860233"/>
    <lineage>
        <taxon>Bacteria</taxon>
        <taxon>Bacillati</taxon>
        <taxon>Actinomycetota</taxon>
        <taxon>Actinomycetes</taxon>
        <taxon>Pseudonocardiales</taxon>
        <taxon>Pseudonocardiaceae</taxon>
        <taxon>Amycolatopsis</taxon>
    </lineage>
</organism>
<evidence type="ECO:0008006" key="3">
    <source>
        <dbReference type="Google" id="ProtNLM"/>
    </source>
</evidence>
<gene>
    <name evidence="1" type="ORF">HNR02_004600</name>
</gene>
<name>A0A853B958_9PSEU</name>
<dbReference type="RefSeq" id="WP_179775190.1">
    <property type="nucleotide sequence ID" value="NZ_JACCFK010000001.1"/>
</dbReference>